<comment type="similarity">
    <text evidence="3">Belongs to the glycosyltransferase 39 family.</text>
</comment>
<dbReference type="PROSITE" id="PS50919">
    <property type="entry name" value="MIR"/>
    <property type="match status" value="3"/>
</dbReference>
<dbReference type="PANTHER" id="PTHR10050:SF46">
    <property type="entry name" value="PROTEIN O-MANNOSYL-TRANSFERASE 2"/>
    <property type="match status" value="1"/>
</dbReference>
<name>A0A0D2WM45_CAPO3</name>
<proteinExistence type="inferred from homology"/>
<feature type="transmembrane region" description="Helical" evidence="15">
    <location>
        <begin position="689"/>
        <end position="707"/>
    </location>
</feature>
<dbReference type="InterPro" id="IPR027005">
    <property type="entry name" value="PMT-like"/>
</dbReference>
<sequence>MSGAGVRHRGAQSQSQASQQQHYVDDQNHGHGAPPQQHYAQYQQQQQQQQLQQQQQQQPSHLMSFQAYQHQQQQLQHQPPQHQHQHPLSHQQHQNQHYDALDASDARMARARASILSAGPSKRRQSVSWKDALRGKGDDGRVLFFVLLTIASFVTRYYYISQPTSVAWDETHFGKFANGYIKGEFFFDVHPPLAKMMIGFAGAVTGYRGDFEFKNPGQAYEQTPYLGMRMFCAFFGALIIPLVYGTILDLGFSPTAGLIAGSLVLFETGTVALSRLILLDPIMMFFIQASLFCTVRFFLYRDEPFSDMWWFWMFLSGVSIACAFSVKWVGLFIILFVGLTTAKDLWDLLGDLSLTKTILGKHLLARAVCLIVIPAIIYSFFFAIHFAVLTNSGPGDGFMSSRFQTTLKGNELNNYNGPREIAYGSIVSLKNHRSGGALLHSHTHTYPEAHGPQQQQVTCYSHKDSNNHWLIKHPGTPDLNAESEKAMVEKTNVAPLEYIKHGSIVRLEHINTKRNIHSHREKAPLTTRHFQVSGYGADGVGDANDHWRVEVLDGGGEDNRVQTLITRFRLIHVSVGCALHSHGKNLPKWGWEQLEVTCNPNVNDADNMWNIEMHQNDRLPKVEGVSYRPSFISNLIEIHVAMAQVNNGLKPKENEITSRPWQWPINYRGQRFTGWGDNDTRIYLLGNPVIFWGCLVMTVVFILFYAVDAGISQRGYREPPWNRERKAKLLATCAWLLIGWAMHYFPFFVMGRILYFHHYFPALLFSCMYSALLLDYFIMRLRMWTMSPRVTIIGTSILLLIMFASFLFFAPVSYGMTGPVNSFFNRRWMESWEFS</sequence>
<dbReference type="FunCoup" id="A0A0D2WM45">
    <property type="interactions" value="221"/>
</dbReference>
<evidence type="ECO:0000256" key="6">
    <source>
        <dbReference type="ARBA" id="ARBA00022679"/>
    </source>
</evidence>
<evidence type="ECO:0000256" key="12">
    <source>
        <dbReference type="ARBA" id="ARBA00045085"/>
    </source>
</evidence>
<dbReference type="InterPro" id="IPR003342">
    <property type="entry name" value="ArnT-like_N"/>
</dbReference>
<evidence type="ECO:0000256" key="8">
    <source>
        <dbReference type="ARBA" id="ARBA00022737"/>
    </source>
</evidence>
<comment type="pathway">
    <text evidence="2">Protein modification; protein glycosylation.</text>
</comment>
<feature type="compositionally biased region" description="Low complexity" evidence="14">
    <location>
        <begin position="36"/>
        <end position="58"/>
    </location>
</feature>
<keyword evidence="9" id="KW-0256">Endoplasmic reticulum</keyword>
<dbReference type="EMBL" id="KE346363">
    <property type="protein sequence ID" value="KJE91845.1"/>
    <property type="molecule type" value="Genomic_DNA"/>
</dbReference>
<dbReference type="Pfam" id="PF02366">
    <property type="entry name" value="PMT"/>
    <property type="match status" value="1"/>
</dbReference>
<feature type="transmembrane region" description="Helical" evidence="15">
    <location>
        <begin position="363"/>
        <end position="388"/>
    </location>
</feature>
<keyword evidence="18" id="KW-1185">Reference proteome</keyword>
<dbReference type="InParanoid" id="A0A0D2WM45"/>
<keyword evidence="8" id="KW-0677">Repeat</keyword>
<reference evidence="18" key="1">
    <citation type="submission" date="2011-02" db="EMBL/GenBank/DDBJ databases">
        <title>The Genome Sequence of Capsaspora owczarzaki ATCC 30864.</title>
        <authorList>
            <person name="Russ C."/>
            <person name="Cuomo C."/>
            <person name="Burger G."/>
            <person name="Gray M.W."/>
            <person name="Holland P.W.H."/>
            <person name="King N."/>
            <person name="Lang F.B.F."/>
            <person name="Roger A.J."/>
            <person name="Ruiz-Trillo I."/>
            <person name="Young S.K."/>
            <person name="Zeng Q."/>
            <person name="Gargeya S."/>
            <person name="Alvarado L."/>
            <person name="Berlin A."/>
            <person name="Chapman S.B."/>
            <person name="Chen Z."/>
            <person name="Freedman E."/>
            <person name="Gellesch M."/>
            <person name="Goldberg J."/>
            <person name="Griggs A."/>
            <person name="Gujja S."/>
            <person name="Heilman E."/>
            <person name="Heiman D."/>
            <person name="Howarth C."/>
            <person name="Mehta T."/>
            <person name="Neiman D."/>
            <person name="Pearson M."/>
            <person name="Roberts A."/>
            <person name="Saif S."/>
            <person name="Shea T."/>
            <person name="Shenoy N."/>
            <person name="Sisk P."/>
            <person name="Stolte C."/>
            <person name="Sykes S."/>
            <person name="White J."/>
            <person name="Yandava C."/>
            <person name="Haas B."/>
            <person name="Nusbaum C."/>
            <person name="Birren B."/>
        </authorList>
    </citation>
    <scope>NUCLEOTIDE SEQUENCE</scope>
    <source>
        <strain evidence="18">ATCC 30864</strain>
    </source>
</reference>
<evidence type="ECO:0000259" key="16">
    <source>
        <dbReference type="PROSITE" id="PS50919"/>
    </source>
</evidence>
<feature type="compositionally biased region" description="Basic residues" evidence="14">
    <location>
        <begin position="1"/>
        <end position="10"/>
    </location>
</feature>
<dbReference type="Pfam" id="PF02815">
    <property type="entry name" value="MIR"/>
    <property type="match status" value="1"/>
</dbReference>
<evidence type="ECO:0000256" key="11">
    <source>
        <dbReference type="ARBA" id="ARBA00023136"/>
    </source>
</evidence>
<feature type="transmembrane region" description="Helical" evidence="15">
    <location>
        <begin position="790"/>
        <end position="814"/>
    </location>
</feature>
<dbReference type="Gene3D" id="2.80.10.50">
    <property type="match status" value="1"/>
</dbReference>
<dbReference type="InterPro" id="IPR036300">
    <property type="entry name" value="MIR_dom_sf"/>
</dbReference>
<feature type="transmembrane region" description="Helical" evidence="15">
    <location>
        <begin position="727"/>
        <end position="747"/>
    </location>
</feature>
<evidence type="ECO:0000256" key="1">
    <source>
        <dbReference type="ARBA" id="ARBA00004477"/>
    </source>
</evidence>
<protein>
    <recommendedName>
        <fullName evidence="4">dolichyl-phosphate-mannose--protein mannosyltransferase</fullName>
        <ecNumber evidence="4">2.4.1.109</ecNumber>
    </recommendedName>
</protein>
<feature type="transmembrane region" description="Helical" evidence="15">
    <location>
        <begin position="278"/>
        <end position="299"/>
    </location>
</feature>
<dbReference type="Proteomes" id="UP000008743">
    <property type="component" value="Unassembled WGS sequence"/>
</dbReference>
<feature type="domain" description="MIR" evidence="16">
    <location>
        <begin position="496"/>
        <end position="552"/>
    </location>
</feature>
<dbReference type="GO" id="GO:0005789">
    <property type="term" value="C:endoplasmic reticulum membrane"/>
    <property type="evidence" value="ECO:0007669"/>
    <property type="project" value="UniProtKB-SubCell"/>
</dbReference>
<dbReference type="eggNOG" id="KOG3359">
    <property type="taxonomic scope" value="Eukaryota"/>
</dbReference>
<feature type="transmembrane region" description="Helical" evidence="15">
    <location>
        <begin position="311"/>
        <end position="342"/>
    </location>
</feature>
<keyword evidence="11 15" id="KW-0472">Membrane</keyword>
<feature type="region of interest" description="Disordered" evidence="14">
    <location>
        <begin position="1"/>
        <end position="98"/>
    </location>
</feature>
<dbReference type="AlphaFoldDB" id="A0A0D2WM45"/>
<evidence type="ECO:0000256" key="9">
    <source>
        <dbReference type="ARBA" id="ARBA00022824"/>
    </source>
</evidence>
<feature type="domain" description="MIR" evidence="16">
    <location>
        <begin position="558"/>
        <end position="614"/>
    </location>
</feature>
<keyword evidence="5 17" id="KW-0328">Glycosyltransferase</keyword>
<dbReference type="PhylomeDB" id="A0A0D2WM45"/>
<evidence type="ECO:0000256" key="2">
    <source>
        <dbReference type="ARBA" id="ARBA00004922"/>
    </source>
</evidence>
<dbReference type="InterPro" id="IPR016093">
    <property type="entry name" value="MIR_motif"/>
</dbReference>
<dbReference type="Pfam" id="PF16192">
    <property type="entry name" value="PMT_4TMC"/>
    <property type="match status" value="1"/>
</dbReference>
<feature type="transmembrane region" description="Helical" evidence="15">
    <location>
        <begin position="193"/>
        <end position="211"/>
    </location>
</feature>
<dbReference type="STRING" id="595528.A0A0D2WM45"/>
<evidence type="ECO:0000256" key="3">
    <source>
        <dbReference type="ARBA" id="ARBA00007222"/>
    </source>
</evidence>
<dbReference type="SUPFAM" id="SSF82109">
    <property type="entry name" value="MIR domain"/>
    <property type="match status" value="1"/>
</dbReference>
<evidence type="ECO:0000256" key="10">
    <source>
        <dbReference type="ARBA" id="ARBA00022989"/>
    </source>
</evidence>
<feature type="compositionally biased region" description="Low complexity" evidence="14">
    <location>
        <begin position="69"/>
        <end position="98"/>
    </location>
</feature>
<evidence type="ECO:0000256" key="15">
    <source>
        <dbReference type="SAM" id="Phobius"/>
    </source>
</evidence>
<feature type="domain" description="MIR" evidence="16">
    <location>
        <begin position="418"/>
        <end position="474"/>
    </location>
</feature>
<keyword evidence="7 15" id="KW-0812">Transmembrane</keyword>
<feature type="transmembrane region" description="Helical" evidence="15">
    <location>
        <begin position="223"/>
        <end position="244"/>
    </location>
</feature>
<evidence type="ECO:0000256" key="7">
    <source>
        <dbReference type="ARBA" id="ARBA00022692"/>
    </source>
</evidence>
<evidence type="ECO:0000313" key="18">
    <source>
        <dbReference type="Proteomes" id="UP000008743"/>
    </source>
</evidence>
<evidence type="ECO:0000313" key="17">
    <source>
        <dbReference type="EMBL" id="KJE91845.1"/>
    </source>
</evidence>
<dbReference type="SMART" id="SM00472">
    <property type="entry name" value="MIR"/>
    <property type="match status" value="3"/>
</dbReference>
<dbReference type="FunFam" id="2.80.10.50:FF:000012">
    <property type="entry name" value="Protein O-mannosyl-transferase 1"/>
    <property type="match status" value="1"/>
</dbReference>
<accession>A0A0D2WM45</accession>
<comment type="subcellular location">
    <subcellularLocation>
        <location evidence="1">Endoplasmic reticulum membrane</location>
        <topology evidence="1">Multi-pass membrane protein</topology>
    </subcellularLocation>
</comment>
<feature type="compositionally biased region" description="Polar residues" evidence="14">
    <location>
        <begin position="59"/>
        <end position="68"/>
    </location>
</feature>
<dbReference type="UniPathway" id="UPA00378"/>
<feature type="compositionally biased region" description="Low complexity" evidence="14">
    <location>
        <begin position="11"/>
        <end position="21"/>
    </location>
</feature>
<keyword evidence="6 17" id="KW-0808">Transferase</keyword>
<comment type="catalytic activity">
    <reaction evidence="12">
        <text>a di-trans,poly-cis-dolichyl beta-D-mannosyl phosphate + L-threonyl-[protein] = 3-O-(alpha-D-mannosyl)-L-threonyl-[protein] + a di-trans,poly-cis-dolichyl phosphate + H(+)</text>
        <dbReference type="Rhea" id="RHEA:53396"/>
        <dbReference type="Rhea" id="RHEA-COMP:11060"/>
        <dbReference type="Rhea" id="RHEA-COMP:13547"/>
        <dbReference type="Rhea" id="RHEA-COMP:19498"/>
        <dbReference type="Rhea" id="RHEA-COMP:19501"/>
        <dbReference type="ChEBI" id="CHEBI:15378"/>
        <dbReference type="ChEBI" id="CHEBI:30013"/>
        <dbReference type="ChEBI" id="CHEBI:57683"/>
        <dbReference type="ChEBI" id="CHEBI:58211"/>
        <dbReference type="ChEBI" id="CHEBI:137323"/>
        <dbReference type="EC" id="2.4.1.109"/>
    </reaction>
</comment>
<gene>
    <name evidence="17" type="ORF">CAOG_002921</name>
</gene>
<dbReference type="CDD" id="cd23282">
    <property type="entry name" value="beta-trefoil_MIR_POMT2"/>
    <property type="match status" value="1"/>
</dbReference>
<dbReference type="EC" id="2.4.1.109" evidence="4"/>
<dbReference type="PANTHER" id="PTHR10050">
    <property type="entry name" value="DOLICHYL-PHOSPHATE-MANNOSE--PROTEIN MANNOSYLTRANSFERASE"/>
    <property type="match status" value="1"/>
</dbReference>
<feature type="transmembrane region" description="Helical" evidence="15">
    <location>
        <begin position="142"/>
        <end position="160"/>
    </location>
</feature>
<organism evidence="17 18">
    <name type="scientific">Capsaspora owczarzaki (strain ATCC 30864)</name>
    <dbReference type="NCBI Taxonomy" id="595528"/>
    <lineage>
        <taxon>Eukaryota</taxon>
        <taxon>Filasterea</taxon>
        <taxon>Capsaspora</taxon>
    </lineage>
</organism>
<dbReference type="GO" id="GO:0004169">
    <property type="term" value="F:dolichyl-phosphate-mannose-protein mannosyltransferase activity"/>
    <property type="evidence" value="ECO:0007669"/>
    <property type="project" value="UniProtKB-EC"/>
</dbReference>
<keyword evidence="10 15" id="KW-1133">Transmembrane helix</keyword>
<dbReference type="OrthoDB" id="10260377at2759"/>
<dbReference type="RefSeq" id="XP_004363760.2">
    <property type="nucleotide sequence ID" value="XM_004363703.2"/>
</dbReference>
<feature type="transmembrane region" description="Helical" evidence="15">
    <location>
        <begin position="759"/>
        <end position="778"/>
    </location>
</feature>
<evidence type="ECO:0000256" key="4">
    <source>
        <dbReference type="ARBA" id="ARBA00012839"/>
    </source>
</evidence>
<comment type="catalytic activity">
    <reaction evidence="13">
        <text>a di-trans,poly-cis-dolichyl beta-D-mannosyl phosphate + L-seryl-[protein] = 3-O-(alpha-D-mannosyl)-L-seryl-[protein] + a di-trans,poly-cis-dolichyl phosphate + H(+)</text>
        <dbReference type="Rhea" id="RHEA:17377"/>
        <dbReference type="Rhea" id="RHEA-COMP:9863"/>
        <dbReference type="Rhea" id="RHEA-COMP:13546"/>
        <dbReference type="Rhea" id="RHEA-COMP:19498"/>
        <dbReference type="Rhea" id="RHEA-COMP:19501"/>
        <dbReference type="ChEBI" id="CHEBI:15378"/>
        <dbReference type="ChEBI" id="CHEBI:29999"/>
        <dbReference type="ChEBI" id="CHEBI:57683"/>
        <dbReference type="ChEBI" id="CHEBI:58211"/>
        <dbReference type="ChEBI" id="CHEBI:137321"/>
        <dbReference type="EC" id="2.4.1.109"/>
    </reaction>
</comment>
<dbReference type="InterPro" id="IPR032421">
    <property type="entry name" value="PMT_4TMC"/>
</dbReference>
<evidence type="ECO:0000256" key="13">
    <source>
        <dbReference type="ARBA" id="ARBA00045102"/>
    </source>
</evidence>
<evidence type="ECO:0000256" key="14">
    <source>
        <dbReference type="SAM" id="MobiDB-lite"/>
    </source>
</evidence>
<evidence type="ECO:0000256" key="5">
    <source>
        <dbReference type="ARBA" id="ARBA00022676"/>
    </source>
</evidence>